<evidence type="ECO:0000256" key="2">
    <source>
        <dbReference type="ARBA" id="ARBA00023054"/>
    </source>
</evidence>
<dbReference type="InterPro" id="IPR018039">
    <property type="entry name" value="IF_conserved"/>
</dbReference>
<dbReference type="PROSITE" id="PS51841">
    <property type="entry name" value="LTD"/>
    <property type="match status" value="1"/>
</dbReference>
<dbReference type="Proteomes" id="UP000291343">
    <property type="component" value="Unassembled WGS sequence"/>
</dbReference>
<organism evidence="10 11">
    <name type="scientific">Laodelphax striatellus</name>
    <name type="common">Small brown planthopper</name>
    <name type="synonym">Delphax striatella</name>
    <dbReference type="NCBI Taxonomy" id="195883"/>
    <lineage>
        <taxon>Eukaryota</taxon>
        <taxon>Metazoa</taxon>
        <taxon>Ecdysozoa</taxon>
        <taxon>Arthropoda</taxon>
        <taxon>Hexapoda</taxon>
        <taxon>Insecta</taxon>
        <taxon>Pterygota</taxon>
        <taxon>Neoptera</taxon>
        <taxon>Paraneoptera</taxon>
        <taxon>Hemiptera</taxon>
        <taxon>Auchenorrhyncha</taxon>
        <taxon>Fulgoroidea</taxon>
        <taxon>Delphacidae</taxon>
        <taxon>Criomorphinae</taxon>
        <taxon>Laodelphax</taxon>
    </lineage>
</organism>
<dbReference type="GO" id="GO:0007112">
    <property type="term" value="P:male meiosis cytokinesis"/>
    <property type="evidence" value="ECO:0007669"/>
    <property type="project" value="UniProtKB-ARBA"/>
</dbReference>
<gene>
    <name evidence="10" type="ORF">LSTR_LSTR000676</name>
</gene>
<dbReference type="SMR" id="A0A482XG69"/>
<evidence type="ECO:0000256" key="4">
    <source>
        <dbReference type="ARBA" id="ARBA00024186"/>
    </source>
</evidence>
<dbReference type="Pfam" id="PF00038">
    <property type="entry name" value="Filament"/>
    <property type="match status" value="1"/>
</dbReference>
<accession>A0A482XG69</accession>
<dbReference type="Gene3D" id="1.20.5.1160">
    <property type="entry name" value="Vasodilator-stimulated phosphoprotein"/>
    <property type="match status" value="2"/>
</dbReference>
<evidence type="ECO:0008006" key="12">
    <source>
        <dbReference type="Google" id="ProtNLM"/>
    </source>
</evidence>
<dbReference type="GO" id="GO:0007097">
    <property type="term" value="P:nuclear migration"/>
    <property type="evidence" value="ECO:0007669"/>
    <property type="project" value="TreeGrafter"/>
</dbReference>
<dbReference type="GO" id="GO:0005200">
    <property type="term" value="F:structural constituent of cytoskeleton"/>
    <property type="evidence" value="ECO:0007669"/>
    <property type="project" value="TreeGrafter"/>
</dbReference>
<dbReference type="OrthoDB" id="102442at2759"/>
<evidence type="ECO:0000256" key="7">
    <source>
        <dbReference type="SAM" id="MobiDB-lite"/>
    </source>
</evidence>
<evidence type="ECO:0000313" key="10">
    <source>
        <dbReference type="EMBL" id="RZF44724.1"/>
    </source>
</evidence>
<dbReference type="GO" id="GO:0090435">
    <property type="term" value="P:protein localization to nuclear envelope"/>
    <property type="evidence" value="ECO:0007669"/>
    <property type="project" value="TreeGrafter"/>
</dbReference>
<dbReference type="InterPro" id="IPR036415">
    <property type="entry name" value="Lamin_tail_dom_sf"/>
</dbReference>
<comment type="caution">
    <text evidence="10">The sequence shown here is derived from an EMBL/GenBank/DDBJ whole genome shotgun (WGS) entry which is preliminary data.</text>
</comment>
<reference evidence="10 11" key="1">
    <citation type="journal article" date="2017" name="Gigascience">
        <title>Genome sequence of the small brown planthopper, Laodelphax striatellus.</title>
        <authorList>
            <person name="Zhu J."/>
            <person name="Jiang F."/>
            <person name="Wang X."/>
            <person name="Yang P."/>
            <person name="Bao Y."/>
            <person name="Zhao W."/>
            <person name="Wang W."/>
            <person name="Lu H."/>
            <person name="Wang Q."/>
            <person name="Cui N."/>
            <person name="Li J."/>
            <person name="Chen X."/>
            <person name="Luo L."/>
            <person name="Yu J."/>
            <person name="Kang L."/>
            <person name="Cui F."/>
        </authorList>
    </citation>
    <scope>NUCLEOTIDE SEQUENCE [LARGE SCALE GENOMIC DNA]</scope>
    <source>
        <strain evidence="10">Lst14</strain>
    </source>
</reference>
<dbReference type="PROSITE" id="PS00226">
    <property type="entry name" value="IF_ROD_1"/>
    <property type="match status" value="1"/>
</dbReference>
<dbReference type="InterPro" id="IPR001322">
    <property type="entry name" value="Lamin_tail_dom"/>
</dbReference>
<dbReference type="STRING" id="195883.A0A482XG69"/>
<feature type="coiled-coil region" evidence="6">
    <location>
        <begin position="251"/>
        <end position="381"/>
    </location>
</feature>
<evidence type="ECO:0000256" key="6">
    <source>
        <dbReference type="SAM" id="Coils"/>
    </source>
</evidence>
<evidence type="ECO:0000256" key="1">
    <source>
        <dbReference type="ARBA" id="ARBA00022754"/>
    </source>
</evidence>
<dbReference type="PROSITE" id="PS51842">
    <property type="entry name" value="IF_ROD_2"/>
    <property type="match status" value="1"/>
</dbReference>
<feature type="region of interest" description="Disordered" evidence="7">
    <location>
        <begin position="405"/>
        <end position="434"/>
    </location>
</feature>
<dbReference type="GO" id="GO:0005638">
    <property type="term" value="C:lamin filament"/>
    <property type="evidence" value="ECO:0007669"/>
    <property type="project" value="UniProtKB-ARBA"/>
</dbReference>
<dbReference type="GO" id="GO:0051664">
    <property type="term" value="P:nuclear pore localization"/>
    <property type="evidence" value="ECO:0007669"/>
    <property type="project" value="TreeGrafter"/>
</dbReference>
<keyword evidence="2 6" id="KW-0175">Coiled coil</keyword>
<dbReference type="SUPFAM" id="SSF74853">
    <property type="entry name" value="Lamin A/C globular tail domain"/>
    <property type="match status" value="1"/>
</dbReference>
<evidence type="ECO:0000259" key="9">
    <source>
        <dbReference type="PROSITE" id="PS51842"/>
    </source>
</evidence>
<dbReference type="EMBL" id="QKKF02010319">
    <property type="protein sequence ID" value="RZF44724.1"/>
    <property type="molecule type" value="Genomic_DNA"/>
</dbReference>
<keyword evidence="3" id="KW-0539">Nucleus</keyword>
<comment type="similarity">
    <text evidence="5">Belongs to the intermediate filament family.</text>
</comment>
<dbReference type="FunFam" id="1.20.5.170:FF:000058">
    <property type="entry name" value="Intermediate filament protein B"/>
    <property type="match status" value="1"/>
</dbReference>
<dbReference type="GO" id="GO:0006998">
    <property type="term" value="P:nuclear envelope organization"/>
    <property type="evidence" value="ECO:0007669"/>
    <property type="project" value="TreeGrafter"/>
</dbReference>
<dbReference type="SUPFAM" id="SSF64593">
    <property type="entry name" value="Intermediate filament protein, coiled coil region"/>
    <property type="match status" value="2"/>
</dbReference>
<dbReference type="Gene3D" id="2.60.40.1260">
    <property type="entry name" value="Lamin Tail domain"/>
    <property type="match status" value="1"/>
</dbReference>
<dbReference type="GO" id="GO:0031507">
    <property type="term" value="P:heterochromatin formation"/>
    <property type="evidence" value="ECO:0007669"/>
    <property type="project" value="UniProtKB-ARBA"/>
</dbReference>
<dbReference type="Gene3D" id="1.20.5.170">
    <property type="match status" value="1"/>
</dbReference>
<feature type="compositionally biased region" description="Basic residues" evidence="7">
    <location>
        <begin position="420"/>
        <end position="429"/>
    </location>
</feature>
<dbReference type="GO" id="GO:0030833">
    <property type="term" value="P:regulation of actin filament polymerization"/>
    <property type="evidence" value="ECO:0007669"/>
    <property type="project" value="UniProtKB-ARBA"/>
</dbReference>
<dbReference type="PANTHER" id="PTHR45721:SF11">
    <property type="entry name" value="LAMIN DM0-RELATED"/>
    <property type="match status" value="1"/>
</dbReference>
<dbReference type="SMART" id="SM01391">
    <property type="entry name" value="Filament"/>
    <property type="match status" value="1"/>
</dbReference>
<evidence type="ECO:0000313" key="11">
    <source>
        <dbReference type="Proteomes" id="UP000291343"/>
    </source>
</evidence>
<evidence type="ECO:0000256" key="3">
    <source>
        <dbReference type="ARBA" id="ARBA00023242"/>
    </source>
</evidence>
<keyword evidence="11" id="KW-1185">Reference proteome</keyword>
<dbReference type="PANTHER" id="PTHR45721">
    <property type="entry name" value="LAMIN DM0-RELATED"/>
    <property type="match status" value="1"/>
</dbReference>
<sequence>MASKAKKSAASRASSTPRPETPQPTPSSSQGKSGSPLSPTRYGRLQEKADLQNLNDRLAIYIDKVRFLETENSRLTREVRTSQESVTREVTNVKSLYESEISEARKLLDQISREKAKIELEVRKLSKDADELKKSLDKTNTDLALAKRNASILDSQLSDIQGKYNQAQADRKKLLDENKNLEKERDALKKKLKDLEKEIENETLHRVDAENALQTVREELSFKDQMHQQQLIETRSKRHVEISEIDGRLSAEYEEKLYQNLQEIREQYEADMEANQDEIKNLYEEKVKSLQAQLERNASTTQIALKEMQQMQSRTDGLTTKIVDLESANQQLQLRVRELEHLLEMDRSRFMKEYTNLEEEMTKLRDEMSRQLQEYQDLMDIKVALDMEIAAYRKLLEGEEARLNITPVQSPGRPSPGRRTPARGGKRKRTVLEESAEEGVTASYSVKASSSGDIDIVDICPDGKYIKLHNKSAKEVAIGGWQLIRVVNDSSTTFKFHRTVKVEPDGIVTVWSSDCNQAHEPPTNIVMKGQKWIVGEKIETTVLNANGEEVASAEHVRQQASKSSLHRFEKRPFSFRGSSEQELYHQQGDPQQGDERCSIM</sequence>
<feature type="region of interest" description="Disordered" evidence="7">
    <location>
        <begin position="576"/>
        <end position="600"/>
    </location>
</feature>
<dbReference type="FunCoup" id="A0A482XG69">
    <property type="interactions" value="1513"/>
</dbReference>
<comment type="subcellular location">
    <subcellularLocation>
        <location evidence="4">Nucleus lamina</location>
    </subcellularLocation>
</comment>
<evidence type="ECO:0000259" key="8">
    <source>
        <dbReference type="PROSITE" id="PS51841"/>
    </source>
</evidence>
<proteinExistence type="inferred from homology"/>
<keyword evidence="1 5" id="KW-0403">Intermediate filament</keyword>
<feature type="compositionally biased region" description="Low complexity" evidence="7">
    <location>
        <begin position="26"/>
        <end position="39"/>
    </location>
</feature>
<name>A0A482XG69_LAOST</name>
<feature type="domain" description="LTD" evidence="8">
    <location>
        <begin position="442"/>
        <end position="560"/>
    </location>
</feature>
<evidence type="ECO:0000256" key="5">
    <source>
        <dbReference type="RuleBase" id="RU000685"/>
    </source>
</evidence>
<protein>
    <recommendedName>
        <fullName evidence="12">Lamin</fullName>
    </recommendedName>
</protein>
<dbReference type="InterPro" id="IPR039008">
    <property type="entry name" value="IF_rod_dom"/>
</dbReference>
<feature type="domain" description="IF rod" evidence="9">
    <location>
        <begin position="47"/>
        <end position="403"/>
    </location>
</feature>
<dbReference type="Gene3D" id="1.20.5.500">
    <property type="entry name" value="Single helix bin"/>
    <property type="match status" value="1"/>
</dbReference>
<dbReference type="Pfam" id="PF00932">
    <property type="entry name" value="LTD"/>
    <property type="match status" value="1"/>
</dbReference>
<dbReference type="InParanoid" id="A0A482XG69"/>
<feature type="region of interest" description="Disordered" evidence="7">
    <location>
        <begin position="1"/>
        <end position="41"/>
    </location>
</feature>
<feature type="coiled-coil region" evidence="6">
    <location>
        <begin position="51"/>
        <end position="219"/>
    </location>
</feature>
<dbReference type="AlphaFoldDB" id="A0A482XG69"/>